<comment type="caution">
    <text evidence="2">The sequence shown here is derived from an EMBL/GenBank/DDBJ whole genome shotgun (WGS) entry which is preliminary data.</text>
</comment>
<evidence type="ECO:0000313" key="2">
    <source>
        <dbReference type="EMBL" id="CAK0785774.1"/>
    </source>
</evidence>
<dbReference type="Proteomes" id="UP001314263">
    <property type="component" value="Unassembled WGS sequence"/>
</dbReference>
<accession>A0AAV1IEJ2</accession>
<dbReference type="GO" id="GO:0046464">
    <property type="term" value="P:acylglycerol catabolic process"/>
    <property type="evidence" value="ECO:0007669"/>
    <property type="project" value="TreeGrafter"/>
</dbReference>
<dbReference type="GO" id="GO:0016020">
    <property type="term" value="C:membrane"/>
    <property type="evidence" value="ECO:0007669"/>
    <property type="project" value="TreeGrafter"/>
</dbReference>
<dbReference type="InterPro" id="IPR000073">
    <property type="entry name" value="AB_hydrolase_1"/>
</dbReference>
<dbReference type="AlphaFoldDB" id="A0AAV1IEJ2"/>
<dbReference type="Pfam" id="PF00561">
    <property type="entry name" value="Abhydrolase_1"/>
    <property type="match status" value="1"/>
</dbReference>
<sequence>MYTDRKHSWPLNIFYVDLQKDHKVVAADSKSSTSDILLLLHGFPTSSADFGPVLEGLQHEFGRIIALDYPGFGFSDKPRGLTPSPYSIYTYADVVESLLEHLEVSAVHVLAHDIGDTVAQELLARHISRRTEGGLTGGADGLDLLSVAFLNGGLIPGLHRPVLSMRLLHNKYIGPWLGPLFTFSRFSASMSPIFGPSTKPSRAFLQDSYSALTFNGGNLIMHDLIQYMTERLESRDRWVGALQKSEVARILINGPADPISGAHAAEGYRETVPSAAVVLLAGEPGHYPHVESPKLVLEAYSAFLQRQGYGLCGNDRGTGASR</sequence>
<evidence type="ECO:0000259" key="1">
    <source>
        <dbReference type="Pfam" id="PF00561"/>
    </source>
</evidence>
<gene>
    <name evidence="2" type="ORF">CVIRNUC_008985</name>
</gene>
<dbReference type="SUPFAM" id="SSF53474">
    <property type="entry name" value="alpha/beta-Hydrolases"/>
    <property type="match status" value="1"/>
</dbReference>
<organism evidence="2 3">
    <name type="scientific">Coccomyxa viridis</name>
    <dbReference type="NCBI Taxonomy" id="1274662"/>
    <lineage>
        <taxon>Eukaryota</taxon>
        <taxon>Viridiplantae</taxon>
        <taxon>Chlorophyta</taxon>
        <taxon>core chlorophytes</taxon>
        <taxon>Trebouxiophyceae</taxon>
        <taxon>Trebouxiophyceae incertae sedis</taxon>
        <taxon>Coccomyxaceae</taxon>
        <taxon>Coccomyxa</taxon>
    </lineage>
</organism>
<dbReference type="InterPro" id="IPR029058">
    <property type="entry name" value="AB_hydrolase_fold"/>
</dbReference>
<reference evidence="2 3" key="1">
    <citation type="submission" date="2023-10" db="EMBL/GenBank/DDBJ databases">
        <authorList>
            <person name="Maclean D."/>
            <person name="Macfadyen A."/>
        </authorList>
    </citation>
    <scope>NUCLEOTIDE SEQUENCE [LARGE SCALE GENOMIC DNA]</scope>
</reference>
<dbReference type="EMBL" id="CAUYUE010000013">
    <property type="protein sequence ID" value="CAK0785774.1"/>
    <property type="molecule type" value="Genomic_DNA"/>
</dbReference>
<proteinExistence type="predicted"/>
<protein>
    <recommendedName>
        <fullName evidence="1">AB hydrolase-1 domain-containing protein</fullName>
    </recommendedName>
</protein>
<dbReference type="PANTHER" id="PTHR43798">
    <property type="entry name" value="MONOACYLGLYCEROL LIPASE"/>
    <property type="match status" value="1"/>
</dbReference>
<feature type="domain" description="AB hydrolase-1" evidence="1">
    <location>
        <begin position="36"/>
        <end position="126"/>
    </location>
</feature>
<name>A0AAV1IEJ2_9CHLO</name>
<dbReference type="Gene3D" id="3.40.50.1820">
    <property type="entry name" value="alpha/beta hydrolase"/>
    <property type="match status" value="1"/>
</dbReference>
<dbReference type="GO" id="GO:0047372">
    <property type="term" value="F:monoacylglycerol lipase activity"/>
    <property type="evidence" value="ECO:0007669"/>
    <property type="project" value="TreeGrafter"/>
</dbReference>
<evidence type="ECO:0000313" key="3">
    <source>
        <dbReference type="Proteomes" id="UP001314263"/>
    </source>
</evidence>
<keyword evidence="3" id="KW-1185">Reference proteome</keyword>
<dbReference type="InterPro" id="IPR050266">
    <property type="entry name" value="AB_hydrolase_sf"/>
</dbReference>
<dbReference type="PANTHER" id="PTHR43798:SF33">
    <property type="entry name" value="HYDROLASE, PUTATIVE (AFU_ORTHOLOGUE AFUA_2G14860)-RELATED"/>
    <property type="match status" value="1"/>
</dbReference>